<keyword evidence="6" id="KW-1185">Reference proteome</keyword>
<dbReference type="PANTHER" id="PTHR31234">
    <property type="entry name" value="LATE EMBRYOGENESIS ABUNDANT (LEA) HYDROXYPROLINE-RICH GLYCOPROTEIN FAMILY"/>
    <property type="match status" value="1"/>
</dbReference>
<comment type="subcellular location">
    <subcellularLocation>
        <location evidence="1">Membrane</location>
    </subcellularLocation>
</comment>
<proteinExistence type="predicted"/>
<dbReference type="PANTHER" id="PTHR31234:SF2">
    <property type="entry name" value="OS05G0199100 PROTEIN"/>
    <property type="match status" value="1"/>
</dbReference>
<dbReference type="EMBL" id="WHVB01000011">
    <property type="protein sequence ID" value="KAF8478426.1"/>
    <property type="molecule type" value="Genomic_DNA"/>
</dbReference>
<reference evidence="5" key="2">
    <citation type="journal article" date="2020" name="Nat. Commun.">
        <title>Large-scale genome sequencing of mycorrhizal fungi provides insights into the early evolution of symbiotic traits.</title>
        <authorList>
            <person name="Miyauchi S."/>
            <person name="Kiss E."/>
            <person name="Kuo A."/>
            <person name="Drula E."/>
            <person name="Kohler A."/>
            <person name="Sanchez-Garcia M."/>
            <person name="Morin E."/>
            <person name="Andreopoulos B."/>
            <person name="Barry K.W."/>
            <person name="Bonito G."/>
            <person name="Buee M."/>
            <person name="Carver A."/>
            <person name="Chen C."/>
            <person name="Cichocki N."/>
            <person name="Clum A."/>
            <person name="Culley D."/>
            <person name="Crous P.W."/>
            <person name="Fauchery L."/>
            <person name="Girlanda M."/>
            <person name="Hayes R.D."/>
            <person name="Keri Z."/>
            <person name="LaButti K."/>
            <person name="Lipzen A."/>
            <person name="Lombard V."/>
            <person name="Magnuson J."/>
            <person name="Maillard F."/>
            <person name="Murat C."/>
            <person name="Nolan M."/>
            <person name="Ohm R.A."/>
            <person name="Pangilinan J."/>
            <person name="Pereira M.F."/>
            <person name="Perotto S."/>
            <person name="Peter M."/>
            <person name="Pfister S."/>
            <person name="Riley R."/>
            <person name="Sitrit Y."/>
            <person name="Stielow J.B."/>
            <person name="Szollosi G."/>
            <person name="Zifcakova L."/>
            <person name="Stursova M."/>
            <person name="Spatafora J.W."/>
            <person name="Tedersoo L."/>
            <person name="Vaario L.M."/>
            <person name="Yamada A."/>
            <person name="Yan M."/>
            <person name="Wang P."/>
            <person name="Xu J."/>
            <person name="Bruns T."/>
            <person name="Baldrian P."/>
            <person name="Vilgalys R."/>
            <person name="Dunand C."/>
            <person name="Henrissat B."/>
            <person name="Grigoriev I.V."/>
            <person name="Hibbett D."/>
            <person name="Nagy L.G."/>
            <person name="Martin F.M."/>
        </authorList>
    </citation>
    <scope>NUCLEOTIDE SEQUENCE</scope>
    <source>
        <strain evidence="5">Prilba</strain>
    </source>
</reference>
<dbReference type="Gene3D" id="2.60.40.1820">
    <property type="match status" value="1"/>
</dbReference>
<protein>
    <recommendedName>
        <fullName evidence="7">Late embryogenesis abundant protein LEA-2 subgroup domain-containing protein</fullName>
    </recommendedName>
</protein>
<accession>A0A9P5T6W8</accession>
<feature type="region of interest" description="Disordered" evidence="3">
    <location>
        <begin position="1"/>
        <end position="92"/>
    </location>
</feature>
<keyword evidence="4" id="KW-0812">Transmembrane</keyword>
<dbReference type="Proteomes" id="UP000759537">
    <property type="component" value="Unassembled WGS sequence"/>
</dbReference>
<dbReference type="InterPro" id="IPR044839">
    <property type="entry name" value="NDR1-like"/>
</dbReference>
<evidence type="ECO:0008006" key="7">
    <source>
        <dbReference type="Google" id="ProtNLM"/>
    </source>
</evidence>
<keyword evidence="4" id="KW-1133">Transmembrane helix</keyword>
<feature type="transmembrane region" description="Helical" evidence="4">
    <location>
        <begin position="112"/>
        <end position="139"/>
    </location>
</feature>
<feature type="compositionally biased region" description="Polar residues" evidence="3">
    <location>
        <begin position="1"/>
        <end position="18"/>
    </location>
</feature>
<reference evidence="5" key="1">
    <citation type="submission" date="2019-10" db="EMBL/GenBank/DDBJ databases">
        <authorList>
            <consortium name="DOE Joint Genome Institute"/>
            <person name="Kuo A."/>
            <person name="Miyauchi S."/>
            <person name="Kiss E."/>
            <person name="Drula E."/>
            <person name="Kohler A."/>
            <person name="Sanchez-Garcia M."/>
            <person name="Andreopoulos B."/>
            <person name="Barry K.W."/>
            <person name="Bonito G."/>
            <person name="Buee M."/>
            <person name="Carver A."/>
            <person name="Chen C."/>
            <person name="Cichocki N."/>
            <person name="Clum A."/>
            <person name="Culley D."/>
            <person name="Crous P.W."/>
            <person name="Fauchery L."/>
            <person name="Girlanda M."/>
            <person name="Hayes R."/>
            <person name="Keri Z."/>
            <person name="LaButti K."/>
            <person name="Lipzen A."/>
            <person name="Lombard V."/>
            <person name="Magnuson J."/>
            <person name="Maillard F."/>
            <person name="Morin E."/>
            <person name="Murat C."/>
            <person name="Nolan M."/>
            <person name="Ohm R."/>
            <person name="Pangilinan J."/>
            <person name="Pereira M."/>
            <person name="Perotto S."/>
            <person name="Peter M."/>
            <person name="Riley R."/>
            <person name="Sitrit Y."/>
            <person name="Stielow B."/>
            <person name="Szollosi G."/>
            <person name="Zifcakova L."/>
            <person name="Stursova M."/>
            <person name="Spatafora J.W."/>
            <person name="Tedersoo L."/>
            <person name="Vaario L.-M."/>
            <person name="Yamada A."/>
            <person name="Yan M."/>
            <person name="Wang P."/>
            <person name="Xu J."/>
            <person name="Bruns T."/>
            <person name="Baldrian P."/>
            <person name="Vilgalys R."/>
            <person name="Henrissat B."/>
            <person name="Grigoriev I.V."/>
            <person name="Hibbett D."/>
            <person name="Nagy L.G."/>
            <person name="Martin F.M."/>
        </authorList>
    </citation>
    <scope>NUCLEOTIDE SEQUENCE</scope>
    <source>
        <strain evidence="5">Prilba</strain>
    </source>
</reference>
<evidence type="ECO:0000256" key="4">
    <source>
        <dbReference type="SAM" id="Phobius"/>
    </source>
</evidence>
<comment type="caution">
    <text evidence="5">The sequence shown here is derived from an EMBL/GenBank/DDBJ whole genome shotgun (WGS) entry which is preliminary data.</text>
</comment>
<evidence type="ECO:0000256" key="3">
    <source>
        <dbReference type="SAM" id="MobiDB-lite"/>
    </source>
</evidence>
<sequence>MTSYPTVSSHYSNNTQDQAYHDPPQFYNPHPPHDTYDQSGYREPEQYQDEPSYSLPQGPSTEPLGMNTKEEPSDYVDEFNPTPREPRPPRSLRAWRYQQGRRLWTQGSRPRCLCRFFCCTVFVTLFLVAGIVLALALWIRPPDVIVGSDNSTSPAVAQGVNLLTDGFQINLGLPIEVVNPNYFSARLTHVDAQLFYPINNTLVGNGTVNNVVLPSSSTTNFTFPFALVYTTSIDPTFAIITDIAEKCNSSQSDLTIRYKITIGVRIFFVTISPSISNTLSFTCPISESDLQVRLLIPSISSFNLTIFCFEQSLLKSLGVNPT</sequence>
<keyword evidence="2 4" id="KW-0472">Membrane</keyword>
<evidence type="ECO:0000313" key="5">
    <source>
        <dbReference type="EMBL" id="KAF8478426.1"/>
    </source>
</evidence>
<dbReference type="SUPFAM" id="SSF117070">
    <property type="entry name" value="LEA14-like"/>
    <property type="match status" value="1"/>
</dbReference>
<gene>
    <name evidence="5" type="ORF">DFH94DRAFT_55927</name>
</gene>
<dbReference type="GO" id="GO:0016020">
    <property type="term" value="C:membrane"/>
    <property type="evidence" value="ECO:0007669"/>
    <property type="project" value="UniProtKB-SubCell"/>
</dbReference>
<dbReference type="AlphaFoldDB" id="A0A9P5T6W8"/>
<feature type="compositionally biased region" description="Basic and acidic residues" evidence="3">
    <location>
        <begin position="31"/>
        <end position="45"/>
    </location>
</feature>
<evidence type="ECO:0000256" key="2">
    <source>
        <dbReference type="ARBA" id="ARBA00023136"/>
    </source>
</evidence>
<dbReference type="OrthoDB" id="20273at2759"/>
<evidence type="ECO:0000256" key="1">
    <source>
        <dbReference type="ARBA" id="ARBA00004370"/>
    </source>
</evidence>
<dbReference type="GO" id="GO:0098542">
    <property type="term" value="P:defense response to other organism"/>
    <property type="evidence" value="ECO:0007669"/>
    <property type="project" value="InterPro"/>
</dbReference>
<evidence type="ECO:0000313" key="6">
    <source>
        <dbReference type="Proteomes" id="UP000759537"/>
    </source>
</evidence>
<organism evidence="5 6">
    <name type="scientific">Russula ochroleuca</name>
    <dbReference type="NCBI Taxonomy" id="152965"/>
    <lineage>
        <taxon>Eukaryota</taxon>
        <taxon>Fungi</taxon>
        <taxon>Dikarya</taxon>
        <taxon>Basidiomycota</taxon>
        <taxon>Agaricomycotina</taxon>
        <taxon>Agaricomycetes</taxon>
        <taxon>Russulales</taxon>
        <taxon>Russulaceae</taxon>
        <taxon>Russula</taxon>
    </lineage>
</organism>
<feature type="compositionally biased region" description="Polar residues" evidence="3">
    <location>
        <begin position="49"/>
        <end position="60"/>
    </location>
</feature>
<name>A0A9P5T6W8_9AGAM</name>